<keyword evidence="3" id="KW-1185">Reference proteome</keyword>
<reference evidence="2" key="2">
    <citation type="submission" date="2015-06" db="UniProtKB">
        <authorList>
            <consortium name="EnsemblPlants"/>
        </authorList>
    </citation>
    <scope>IDENTIFICATION</scope>
</reference>
<dbReference type="Gramene" id="ORUFI07G11250.1">
    <property type="protein sequence ID" value="ORUFI07G11250.1"/>
    <property type="gene ID" value="ORUFI07G11250"/>
</dbReference>
<feature type="region of interest" description="Disordered" evidence="1">
    <location>
        <begin position="16"/>
        <end position="76"/>
    </location>
</feature>
<organism evidence="2 3">
    <name type="scientific">Oryza rufipogon</name>
    <name type="common">Brownbeard rice</name>
    <name type="synonym">Asian wild rice</name>
    <dbReference type="NCBI Taxonomy" id="4529"/>
    <lineage>
        <taxon>Eukaryota</taxon>
        <taxon>Viridiplantae</taxon>
        <taxon>Streptophyta</taxon>
        <taxon>Embryophyta</taxon>
        <taxon>Tracheophyta</taxon>
        <taxon>Spermatophyta</taxon>
        <taxon>Magnoliopsida</taxon>
        <taxon>Liliopsida</taxon>
        <taxon>Poales</taxon>
        <taxon>Poaceae</taxon>
        <taxon>BOP clade</taxon>
        <taxon>Oryzoideae</taxon>
        <taxon>Oryzeae</taxon>
        <taxon>Oryzinae</taxon>
        <taxon>Oryza</taxon>
    </lineage>
</organism>
<sequence length="76" mass="8115">MAGLSEAFAVIGLNEPCNKESPESMRSVAGARVHAAATPWRPSPTRPKGDGRRWSGMRRPARWAGTPVMTGRGRGA</sequence>
<dbReference type="OMA" id="CNKESPE"/>
<protein>
    <submittedName>
        <fullName evidence="2">Uncharacterized protein</fullName>
    </submittedName>
</protein>
<proteinExistence type="predicted"/>
<evidence type="ECO:0000256" key="1">
    <source>
        <dbReference type="SAM" id="MobiDB-lite"/>
    </source>
</evidence>
<dbReference type="Proteomes" id="UP000008022">
    <property type="component" value="Unassembled WGS sequence"/>
</dbReference>
<reference evidence="3" key="1">
    <citation type="submission" date="2013-06" db="EMBL/GenBank/DDBJ databases">
        <authorList>
            <person name="Zhao Q."/>
        </authorList>
    </citation>
    <scope>NUCLEOTIDE SEQUENCE</scope>
    <source>
        <strain evidence="3">cv. W1943</strain>
    </source>
</reference>
<evidence type="ECO:0000313" key="3">
    <source>
        <dbReference type="Proteomes" id="UP000008022"/>
    </source>
</evidence>
<dbReference type="HOGENOM" id="CLU_2658851_0_0_1"/>
<dbReference type="EnsemblPlants" id="ORUFI07G11250.1">
    <property type="protein sequence ID" value="ORUFI07G11250.1"/>
    <property type="gene ID" value="ORUFI07G11250"/>
</dbReference>
<accession>A0A0E0Q6Z7</accession>
<dbReference type="AlphaFoldDB" id="A0A0E0Q6Z7"/>
<name>A0A0E0Q6Z7_ORYRU</name>
<evidence type="ECO:0000313" key="2">
    <source>
        <dbReference type="EnsemblPlants" id="ORUFI07G11250.1"/>
    </source>
</evidence>